<dbReference type="RefSeq" id="WP_137330791.1">
    <property type="nucleotide sequence ID" value="NZ_CP040077.1"/>
</dbReference>
<keyword evidence="1" id="KW-0472">Membrane</keyword>
<dbReference type="KEGG" id="tvl:FAZ95_01390"/>
<evidence type="ECO:0000313" key="3">
    <source>
        <dbReference type="Proteomes" id="UP000298656"/>
    </source>
</evidence>
<sequence>MKQDAFIQQLRQELGRLPKEAVDEIVADYREYIGDALAAGRQEEEVIAALGDPVKLARELKAQANYRQWEKRRSFGNLMRVVGAVAGLGFLQLVLLVPFLLYLFVLTLGYVISSALAIAGLVTVLAITSHHFFGKPALDALPFSLTESNDASTNAALSGDAASADEKAADALSDMKDLKIVGNRFVFDLQDGGKVNLVTRAGPLAIRKDNDKLEITAPSDAARALLTNGQDSTLSIARDDVTVLDLRDEDGDRVSFARTGPNGKSAWHIRGEDDENVSFEQDPNGHTSRLVIKSGEDSVTIDGTKIAIANGKDHVQISNSGGLLANSANHGMAFGYALAMLAFGILGLVLCVWLTRFTWRALARYVKHQIDIVTASLDREQAT</sequence>
<dbReference type="Pfam" id="PF22564">
    <property type="entry name" value="HAAS"/>
    <property type="match status" value="1"/>
</dbReference>
<keyword evidence="1" id="KW-0812">Transmembrane</keyword>
<feature type="transmembrane region" description="Helical" evidence="1">
    <location>
        <begin position="81"/>
        <end position="104"/>
    </location>
</feature>
<feature type="transmembrane region" description="Helical" evidence="1">
    <location>
        <begin position="333"/>
        <end position="355"/>
    </location>
</feature>
<evidence type="ECO:0000256" key="1">
    <source>
        <dbReference type="SAM" id="Phobius"/>
    </source>
</evidence>
<name>A0A4P8IPW6_9BURK</name>
<gene>
    <name evidence="2" type="ORF">FAZ95_01390</name>
</gene>
<accession>A0A4P8IPW6</accession>
<keyword evidence="1" id="KW-1133">Transmembrane helix</keyword>
<keyword evidence="3" id="KW-1185">Reference proteome</keyword>
<proteinExistence type="predicted"/>
<feature type="transmembrane region" description="Helical" evidence="1">
    <location>
        <begin position="110"/>
        <end position="128"/>
    </location>
</feature>
<organism evidence="2 3">
    <name type="scientific">Trinickia violacea</name>
    <dbReference type="NCBI Taxonomy" id="2571746"/>
    <lineage>
        <taxon>Bacteria</taxon>
        <taxon>Pseudomonadati</taxon>
        <taxon>Pseudomonadota</taxon>
        <taxon>Betaproteobacteria</taxon>
        <taxon>Burkholderiales</taxon>
        <taxon>Burkholderiaceae</taxon>
        <taxon>Trinickia</taxon>
    </lineage>
</organism>
<reference evidence="2 3" key="1">
    <citation type="submission" date="2019-05" db="EMBL/GenBank/DDBJ databases">
        <title>Burkholderia sp. DHOD12, isolated from subtropical forest soil.</title>
        <authorList>
            <person name="Gao Z.-H."/>
            <person name="Qiu L.-H."/>
        </authorList>
    </citation>
    <scope>NUCLEOTIDE SEQUENCE [LARGE SCALE GENOMIC DNA]</scope>
    <source>
        <strain evidence="2 3">DHOD12</strain>
    </source>
</reference>
<dbReference type="Proteomes" id="UP000298656">
    <property type="component" value="Chromosome 1"/>
</dbReference>
<evidence type="ECO:0000313" key="2">
    <source>
        <dbReference type="EMBL" id="QCP47949.1"/>
    </source>
</evidence>
<dbReference type="EMBL" id="CP040077">
    <property type="protein sequence ID" value="QCP47949.1"/>
    <property type="molecule type" value="Genomic_DNA"/>
</dbReference>
<dbReference type="AlphaFoldDB" id="A0A4P8IPW6"/>
<protein>
    <submittedName>
        <fullName evidence="2">DUF1700 domain-containing protein</fullName>
    </submittedName>
</protein>
<dbReference type="OrthoDB" id="9804829at2"/>